<evidence type="ECO:0000313" key="2">
    <source>
        <dbReference type="Proteomes" id="UP000256328"/>
    </source>
</evidence>
<protein>
    <submittedName>
        <fullName evidence="1">Uncharacterized protein</fullName>
    </submittedName>
</protein>
<proteinExistence type="predicted"/>
<accession>A0A3D8SNF7</accession>
<sequence length="61" mass="6781">MAPQAYSLTLMPPCGPSDLNPSIIYLHMVIPTPADFRIDVRRNVAGVYLQLLEAQEVINNL</sequence>
<reference evidence="1 2" key="1">
    <citation type="journal article" date="2018" name="IMA Fungus">
        <title>IMA Genome-F 9: Draft genome sequence of Annulohypoxylon stygium, Aspergillus mulundensis, Berkeleyomyces basicola (syn. Thielaviopsis basicola), Ceratocystis smalleyi, two Cercospora beticola strains, Coleophoma cylindrospora, Fusarium fracticaudum, Phialophora cf. hyalina, and Morchella septimelata.</title>
        <authorList>
            <person name="Wingfield B.D."/>
            <person name="Bills G.F."/>
            <person name="Dong Y."/>
            <person name="Huang W."/>
            <person name="Nel W.J."/>
            <person name="Swalarsk-Parry B.S."/>
            <person name="Vaghefi N."/>
            <person name="Wilken P.M."/>
            <person name="An Z."/>
            <person name="de Beer Z.W."/>
            <person name="De Vos L."/>
            <person name="Chen L."/>
            <person name="Duong T.A."/>
            <person name="Gao Y."/>
            <person name="Hammerbacher A."/>
            <person name="Kikkert J.R."/>
            <person name="Li Y."/>
            <person name="Li H."/>
            <person name="Li K."/>
            <person name="Li Q."/>
            <person name="Liu X."/>
            <person name="Ma X."/>
            <person name="Naidoo K."/>
            <person name="Pethybridge S.J."/>
            <person name="Sun J."/>
            <person name="Steenkamp E.T."/>
            <person name="van der Nest M.A."/>
            <person name="van Wyk S."/>
            <person name="Wingfield M.J."/>
            <person name="Xiong C."/>
            <person name="Yue Q."/>
            <person name="Zhang X."/>
        </authorList>
    </citation>
    <scope>NUCLEOTIDE SEQUENCE [LARGE SCALE GENOMIC DNA]</scope>
    <source>
        <strain evidence="1 2">BP5796</strain>
    </source>
</reference>
<dbReference type="AlphaFoldDB" id="A0A3D8SNF7"/>
<dbReference type="Proteomes" id="UP000256328">
    <property type="component" value="Unassembled WGS sequence"/>
</dbReference>
<gene>
    <name evidence="1" type="ORF">BP5796_03531</name>
</gene>
<dbReference type="EMBL" id="PDLN01000004">
    <property type="protein sequence ID" value="RDW87837.1"/>
    <property type="molecule type" value="Genomic_DNA"/>
</dbReference>
<comment type="caution">
    <text evidence="1">The sequence shown here is derived from an EMBL/GenBank/DDBJ whole genome shotgun (WGS) entry which is preliminary data.</text>
</comment>
<evidence type="ECO:0000313" key="1">
    <source>
        <dbReference type="EMBL" id="RDW87837.1"/>
    </source>
</evidence>
<keyword evidence="2" id="KW-1185">Reference proteome</keyword>
<organism evidence="1 2">
    <name type="scientific">Coleophoma crateriformis</name>
    <dbReference type="NCBI Taxonomy" id="565419"/>
    <lineage>
        <taxon>Eukaryota</taxon>
        <taxon>Fungi</taxon>
        <taxon>Dikarya</taxon>
        <taxon>Ascomycota</taxon>
        <taxon>Pezizomycotina</taxon>
        <taxon>Leotiomycetes</taxon>
        <taxon>Helotiales</taxon>
        <taxon>Dermateaceae</taxon>
        <taxon>Coleophoma</taxon>
    </lineage>
</organism>
<name>A0A3D8SNF7_9HELO</name>